<sequence>MLFGEILYRETGLVVVPDREPEMEKPGEMESGIREQQMQIVCVRSSSIGDEEEWESSRSSALSLFKEKEEEIERKKVEVRDKVFSMLGRVEQESKRLAFIRQELEVMADPTRREVETIRKRVDKLNRQLKPLGKSCLKKEKEYKMCLEAYNEKSSEKASLVTRLVELVGESERLRMKKLEELSKTIETLY</sequence>
<dbReference type="Pfam" id="PF04949">
    <property type="entry name" value="Transcrip_act"/>
    <property type="match status" value="1"/>
</dbReference>
<proteinExistence type="predicted"/>
<dbReference type="AlphaFoldDB" id="A0AAD8VU01"/>
<gene>
    <name evidence="1" type="ORF">QYE76_022682</name>
    <name evidence="2" type="ORF">QYE76_022685</name>
</gene>
<comment type="caution">
    <text evidence="1">The sequence shown here is derived from an EMBL/GenBank/DDBJ whole genome shotgun (WGS) entry which is preliminary data.</text>
</comment>
<evidence type="ECO:0008006" key="4">
    <source>
        <dbReference type="Google" id="ProtNLM"/>
    </source>
</evidence>
<dbReference type="InterPro" id="IPR007033">
    <property type="entry name" value="GORAB"/>
</dbReference>
<organism evidence="1 3">
    <name type="scientific">Lolium multiflorum</name>
    <name type="common">Italian ryegrass</name>
    <name type="synonym">Lolium perenne subsp. multiflorum</name>
    <dbReference type="NCBI Taxonomy" id="4521"/>
    <lineage>
        <taxon>Eukaryota</taxon>
        <taxon>Viridiplantae</taxon>
        <taxon>Streptophyta</taxon>
        <taxon>Embryophyta</taxon>
        <taxon>Tracheophyta</taxon>
        <taxon>Spermatophyta</taxon>
        <taxon>Magnoliopsida</taxon>
        <taxon>Liliopsida</taxon>
        <taxon>Poales</taxon>
        <taxon>Poaceae</taxon>
        <taxon>BOP clade</taxon>
        <taxon>Pooideae</taxon>
        <taxon>Poodae</taxon>
        <taxon>Poeae</taxon>
        <taxon>Poeae Chloroplast Group 2 (Poeae type)</taxon>
        <taxon>Loliodinae</taxon>
        <taxon>Loliinae</taxon>
        <taxon>Lolium</taxon>
    </lineage>
</organism>
<keyword evidence="3" id="KW-1185">Reference proteome</keyword>
<dbReference type="Proteomes" id="UP001231189">
    <property type="component" value="Unassembled WGS sequence"/>
</dbReference>
<dbReference type="EMBL" id="JAUUTY010000006">
    <property type="protein sequence ID" value="KAK1617165.1"/>
    <property type="molecule type" value="Genomic_DNA"/>
</dbReference>
<evidence type="ECO:0000313" key="3">
    <source>
        <dbReference type="Proteomes" id="UP001231189"/>
    </source>
</evidence>
<reference evidence="1" key="1">
    <citation type="submission" date="2023-07" db="EMBL/GenBank/DDBJ databases">
        <title>A chromosome-level genome assembly of Lolium multiflorum.</title>
        <authorList>
            <person name="Chen Y."/>
            <person name="Copetti D."/>
            <person name="Kolliker R."/>
            <person name="Studer B."/>
        </authorList>
    </citation>
    <scope>NUCLEOTIDE SEQUENCE</scope>
    <source>
        <strain evidence="1">02402/16</strain>
        <tissue evidence="1">Leaf</tissue>
    </source>
</reference>
<dbReference type="EMBL" id="JAUUTY010000006">
    <property type="protein sequence ID" value="KAK1617168.1"/>
    <property type="molecule type" value="Genomic_DNA"/>
</dbReference>
<protein>
    <recommendedName>
        <fullName evidence="4">RAB6-interacting golgin</fullName>
    </recommendedName>
</protein>
<dbReference type="PANTHER" id="PTHR21470:SF12">
    <property type="entry name" value="RAB6-INTERACTING GOLGIN"/>
    <property type="match status" value="1"/>
</dbReference>
<evidence type="ECO:0000313" key="2">
    <source>
        <dbReference type="EMBL" id="KAK1617168.1"/>
    </source>
</evidence>
<accession>A0AAD8VU01</accession>
<evidence type="ECO:0000313" key="1">
    <source>
        <dbReference type="EMBL" id="KAK1617165.1"/>
    </source>
</evidence>
<name>A0AAD8VU01_LOLMU</name>
<dbReference type="PANTHER" id="PTHR21470">
    <property type="entry name" value="RAB6-INTERACTING PROTEIN GORAB"/>
    <property type="match status" value="1"/>
</dbReference>